<sequence>MLSFIIALAAVTAFHSGALHPSASAIDAATNADPVDTSPTATASPYFEIYANGFPAFPG</sequence>
<evidence type="ECO:0000256" key="1">
    <source>
        <dbReference type="SAM" id="SignalP"/>
    </source>
</evidence>
<dbReference type="GeneID" id="25909878"/>
<reference evidence="2 3" key="1">
    <citation type="submission" date="2011-02" db="EMBL/GenBank/DDBJ databases">
        <title>The Genome Sequence of Sphaeroforma arctica JP610.</title>
        <authorList>
            <consortium name="The Broad Institute Genome Sequencing Platform"/>
            <person name="Russ C."/>
            <person name="Cuomo C."/>
            <person name="Young S.K."/>
            <person name="Zeng Q."/>
            <person name="Gargeya S."/>
            <person name="Alvarado L."/>
            <person name="Berlin A."/>
            <person name="Chapman S.B."/>
            <person name="Chen Z."/>
            <person name="Freedman E."/>
            <person name="Gellesch M."/>
            <person name="Goldberg J."/>
            <person name="Griggs A."/>
            <person name="Gujja S."/>
            <person name="Heilman E."/>
            <person name="Heiman D."/>
            <person name="Howarth C."/>
            <person name="Mehta T."/>
            <person name="Neiman D."/>
            <person name="Pearson M."/>
            <person name="Roberts A."/>
            <person name="Saif S."/>
            <person name="Shea T."/>
            <person name="Shenoy N."/>
            <person name="Sisk P."/>
            <person name="Stolte C."/>
            <person name="Sykes S."/>
            <person name="White J."/>
            <person name="Yandava C."/>
            <person name="Burger G."/>
            <person name="Gray M.W."/>
            <person name="Holland P.W.H."/>
            <person name="King N."/>
            <person name="Lang F.B.F."/>
            <person name="Roger A.J."/>
            <person name="Ruiz-Trillo I."/>
            <person name="Haas B."/>
            <person name="Nusbaum C."/>
            <person name="Birren B."/>
        </authorList>
    </citation>
    <scope>NUCLEOTIDE SEQUENCE [LARGE SCALE GENOMIC DNA]</scope>
    <source>
        <strain evidence="2 3">JP610</strain>
    </source>
</reference>
<protein>
    <submittedName>
        <fullName evidence="2">Uncharacterized protein</fullName>
    </submittedName>
</protein>
<organism evidence="2 3">
    <name type="scientific">Sphaeroforma arctica JP610</name>
    <dbReference type="NCBI Taxonomy" id="667725"/>
    <lineage>
        <taxon>Eukaryota</taxon>
        <taxon>Ichthyosporea</taxon>
        <taxon>Ichthyophonida</taxon>
        <taxon>Sphaeroforma</taxon>
    </lineage>
</organism>
<keyword evidence="3" id="KW-1185">Reference proteome</keyword>
<accession>A0A0L0FNZ6</accession>
<keyword evidence="1" id="KW-0732">Signal</keyword>
<dbReference type="AlphaFoldDB" id="A0A0L0FNZ6"/>
<dbReference type="EMBL" id="KQ242541">
    <property type="protein sequence ID" value="KNC78191.1"/>
    <property type="molecule type" value="Genomic_DNA"/>
</dbReference>
<feature type="signal peptide" evidence="1">
    <location>
        <begin position="1"/>
        <end position="18"/>
    </location>
</feature>
<dbReference type="Proteomes" id="UP000054560">
    <property type="component" value="Unassembled WGS sequence"/>
</dbReference>
<evidence type="ECO:0000313" key="3">
    <source>
        <dbReference type="Proteomes" id="UP000054560"/>
    </source>
</evidence>
<feature type="chain" id="PRO_5005538282" evidence="1">
    <location>
        <begin position="19"/>
        <end position="59"/>
    </location>
</feature>
<name>A0A0L0FNZ6_9EUKA</name>
<gene>
    <name evidence="2" type="ORF">SARC_09374</name>
</gene>
<proteinExistence type="predicted"/>
<evidence type="ECO:0000313" key="2">
    <source>
        <dbReference type="EMBL" id="KNC78191.1"/>
    </source>
</evidence>
<dbReference type="RefSeq" id="XP_014152093.1">
    <property type="nucleotide sequence ID" value="XM_014296618.1"/>
</dbReference>